<dbReference type="PANTHER" id="PTHR11096">
    <property type="entry name" value="RNA 3' TERMINAL PHOSPHATE CYCLASE"/>
    <property type="match status" value="1"/>
</dbReference>
<proteinExistence type="predicted"/>
<dbReference type="Gene3D" id="3.30.360.20">
    <property type="entry name" value="RNA 3'-terminal phosphate cyclase, insert domain"/>
    <property type="match status" value="1"/>
</dbReference>
<dbReference type="Pfam" id="PF05189">
    <property type="entry name" value="RTC_insert"/>
    <property type="match status" value="1"/>
</dbReference>
<evidence type="ECO:0000259" key="2">
    <source>
        <dbReference type="Pfam" id="PF01137"/>
    </source>
</evidence>
<feature type="region of interest" description="Disordered" evidence="1">
    <location>
        <begin position="39"/>
        <end position="61"/>
    </location>
</feature>
<dbReference type="InterPro" id="IPR036553">
    <property type="entry name" value="RPTC_insert"/>
</dbReference>
<dbReference type="PROSITE" id="PS01287">
    <property type="entry name" value="RTC"/>
    <property type="match status" value="1"/>
</dbReference>
<dbReference type="InterPro" id="IPR023797">
    <property type="entry name" value="RNA3'_phos_cyclase_dom"/>
</dbReference>
<organism evidence="4 5">
    <name type="scientific">Mycena sanguinolenta</name>
    <dbReference type="NCBI Taxonomy" id="230812"/>
    <lineage>
        <taxon>Eukaryota</taxon>
        <taxon>Fungi</taxon>
        <taxon>Dikarya</taxon>
        <taxon>Basidiomycota</taxon>
        <taxon>Agaricomycotina</taxon>
        <taxon>Agaricomycetes</taxon>
        <taxon>Agaricomycetidae</taxon>
        <taxon>Agaricales</taxon>
        <taxon>Marasmiineae</taxon>
        <taxon>Mycenaceae</taxon>
        <taxon>Mycena</taxon>
    </lineage>
</organism>
<protein>
    <submittedName>
        <fullName evidence="4">RNA 3'-terminal phosphate cyclase</fullName>
    </submittedName>
</protein>
<evidence type="ECO:0000313" key="5">
    <source>
        <dbReference type="Proteomes" id="UP000623467"/>
    </source>
</evidence>
<evidence type="ECO:0000313" key="4">
    <source>
        <dbReference type="EMBL" id="KAF7359433.1"/>
    </source>
</evidence>
<feature type="domain" description="RNA 3'-terminal phosphate cyclase" evidence="2">
    <location>
        <begin position="12"/>
        <end position="61"/>
    </location>
</feature>
<dbReference type="InterPro" id="IPR013792">
    <property type="entry name" value="RNA3'P_cycl/enolpyr_Trfase_a/b"/>
</dbReference>
<dbReference type="InterPro" id="IPR037136">
    <property type="entry name" value="RNA3'_phos_cyclase_dom_sf"/>
</dbReference>
<gene>
    <name evidence="4" type="ORF">MSAN_01285900</name>
</gene>
<dbReference type="InterPro" id="IPR000228">
    <property type="entry name" value="RNA3'_term_phos_cyc"/>
</dbReference>
<dbReference type="GO" id="GO:0003963">
    <property type="term" value="F:RNA-3'-phosphate cyclase activity"/>
    <property type="evidence" value="ECO:0007669"/>
    <property type="project" value="TreeGrafter"/>
</dbReference>
<accession>A0A8H6YE34</accession>
<keyword evidence="5" id="KW-1185">Reference proteome</keyword>
<comment type="caution">
    <text evidence="4">The sequence shown here is derived from an EMBL/GenBank/DDBJ whole genome shotgun (WGS) entry which is preliminary data.</text>
</comment>
<dbReference type="AlphaFoldDB" id="A0A8H6YE34"/>
<feature type="domain" description="RNA 3'-terminal phosphate cyclase insert" evidence="3">
    <location>
        <begin position="207"/>
        <end position="311"/>
    </location>
</feature>
<dbReference type="Pfam" id="PF01137">
    <property type="entry name" value="RTC"/>
    <property type="match status" value="2"/>
</dbReference>
<dbReference type="Gene3D" id="3.65.10.20">
    <property type="entry name" value="RNA 3'-terminal phosphate cyclase domain"/>
    <property type="match status" value="1"/>
</dbReference>
<dbReference type="SUPFAM" id="SSF55205">
    <property type="entry name" value="EPT/RTPC-like"/>
    <property type="match status" value="1"/>
</dbReference>
<dbReference type="PANTHER" id="PTHR11096:SF0">
    <property type="entry name" value="RNA 3'-TERMINAL PHOSPHATE CYCLASE"/>
    <property type="match status" value="1"/>
</dbReference>
<evidence type="ECO:0000256" key="1">
    <source>
        <dbReference type="SAM" id="MobiDB-lite"/>
    </source>
</evidence>
<name>A0A8H6YE34_9AGAR</name>
<dbReference type="InterPro" id="IPR013791">
    <property type="entry name" value="RNA3'-term_phos_cycl_insert"/>
</dbReference>
<dbReference type="OrthoDB" id="25029at2759"/>
<dbReference type="InterPro" id="IPR020719">
    <property type="entry name" value="RNA3'_term_phos_cycl-like_CS"/>
</dbReference>
<reference evidence="4" key="1">
    <citation type="submission" date="2020-05" db="EMBL/GenBank/DDBJ databases">
        <title>Mycena genomes resolve the evolution of fungal bioluminescence.</title>
        <authorList>
            <person name="Tsai I.J."/>
        </authorList>
    </citation>
    <scope>NUCLEOTIDE SEQUENCE</scope>
    <source>
        <strain evidence="4">160909Yilan</strain>
    </source>
</reference>
<sequence>MQGLAIIDGSVLEGGGQILRNSISLSALLGKPINIEKVRNSRKPPGLKNQHRTGVSSRHNLAGSAHSSSFAGIELAAKIASAQLTGATNGSSDVSFTPKRITPGDYTADSVTAGAVALLLQISLPILLFARSPTPSTLTLKGGTNATLAPQVDYIQHVFLPFATRHFGLKVDVDVRRRGYFPKGGGEVHVTVFPGVDGAKLTAASVLERGAVTRIGGIAHVAGLPAHLAKTMADSAIARLAASGFASDASVSVPVDISCTREKNENTVGAGSGIVLWAELEGGGMIGGSAVGSKQKDAVRVGEEAADELIKGARGRWMRRRVAGRPDYNLHGARRRTAIWVAEQLTNAKFQVTVEESGHTIIRCIGIGYSPPSV</sequence>
<dbReference type="GO" id="GO:0006396">
    <property type="term" value="P:RNA processing"/>
    <property type="evidence" value="ECO:0007669"/>
    <property type="project" value="InterPro"/>
</dbReference>
<evidence type="ECO:0000259" key="3">
    <source>
        <dbReference type="Pfam" id="PF05189"/>
    </source>
</evidence>
<dbReference type="EMBL" id="JACAZH010000009">
    <property type="protein sequence ID" value="KAF7359433.1"/>
    <property type="molecule type" value="Genomic_DNA"/>
</dbReference>
<feature type="compositionally biased region" description="Polar residues" evidence="1">
    <location>
        <begin position="52"/>
        <end position="61"/>
    </location>
</feature>
<dbReference type="SUPFAM" id="SSF52913">
    <property type="entry name" value="RNA 3'-terminal phosphate cyclase, RPTC, insert domain"/>
    <property type="match status" value="1"/>
</dbReference>
<feature type="domain" description="RNA 3'-terminal phosphate cyclase" evidence="2">
    <location>
        <begin position="71"/>
        <end position="352"/>
    </location>
</feature>
<dbReference type="Proteomes" id="UP000623467">
    <property type="component" value="Unassembled WGS sequence"/>
</dbReference>
<dbReference type="GO" id="GO:0005634">
    <property type="term" value="C:nucleus"/>
    <property type="evidence" value="ECO:0007669"/>
    <property type="project" value="TreeGrafter"/>
</dbReference>